<evidence type="ECO:0000256" key="9">
    <source>
        <dbReference type="ARBA" id="ARBA00022946"/>
    </source>
</evidence>
<accession>A0AAJ0D718</accession>
<dbReference type="FunFam" id="3.40.50.1100:FF:000011">
    <property type="entry name" value="Cysteine synthase (o-acetylserine)"/>
    <property type="match status" value="1"/>
</dbReference>
<evidence type="ECO:0000256" key="16">
    <source>
        <dbReference type="ARBA" id="ARBA00078262"/>
    </source>
</evidence>
<dbReference type="PANTHER" id="PTHR10314">
    <property type="entry name" value="CYSTATHIONINE BETA-SYNTHASE"/>
    <property type="match status" value="1"/>
</dbReference>
<comment type="caution">
    <text evidence="20">The sequence shown here is derived from an EMBL/GenBank/DDBJ whole genome shotgun (WGS) entry which is preliminary data.</text>
</comment>
<dbReference type="InterPro" id="IPR050214">
    <property type="entry name" value="Cys_Synth/Cystath_Beta-Synth"/>
</dbReference>
<dbReference type="SUPFAM" id="SSF53686">
    <property type="entry name" value="Tryptophan synthase beta subunit-like PLP-dependent enzymes"/>
    <property type="match status" value="1"/>
</dbReference>
<dbReference type="AlphaFoldDB" id="A0AAJ0D718"/>
<gene>
    <name evidence="20" type="primary">CYS17</name>
    <name evidence="20" type="ORF">LTR09_010795</name>
</gene>
<keyword evidence="6" id="KW-0028">Amino-acid biosynthesis</keyword>
<evidence type="ECO:0000256" key="7">
    <source>
        <dbReference type="ARBA" id="ARBA00022679"/>
    </source>
</evidence>
<evidence type="ECO:0000256" key="17">
    <source>
        <dbReference type="ARBA" id="ARBA00079147"/>
    </source>
</evidence>
<dbReference type="GO" id="GO:0004124">
    <property type="term" value="F:cysteine synthase activity"/>
    <property type="evidence" value="ECO:0007669"/>
    <property type="project" value="UniProtKB-EC"/>
</dbReference>
<evidence type="ECO:0000259" key="19">
    <source>
        <dbReference type="Pfam" id="PF00291"/>
    </source>
</evidence>
<protein>
    <recommendedName>
        <fullName evidence="15">Cysteine synthase 1</fullName>
        <ecNumber evidence="5">2.5.1.47</ecNumber>
    </recommendedName>
    <alternativeName>
        <fullName evidence="16">O-acetylserine (thiol)-lyase 1</fullName>
    </alternativeName>
    <alternativeName>
        <fullName evidence="17">O-acetylserine sulfhydrylase 1</fullName>
    </alternativeName>
    <alternativeName>
        <fullName evidence="18">O-succinylserine sulfhydrylase</fullName>
    </alternativeName>
</protein>
<dbReference type="PROSITE" id="PS00901">
    <property type="entry name" value="CYS_SYNTHASE"/>
    <property type="match status" value="1"/>
</dbReference>
<evidence type="ECO:0000256" key="6">
    <source>
        <dbReference type="ARBA" id="ARBA00022605"/>
    </source>
</evidence>
<dbReference type="Gene3D" id="3.40.50.1100">
    <property type="match status" value="2"/>
</dbReference>
<organism evidence="20 21">
    <name type="scientific">Extremus antarcticus</name>
    <dbReference type="NCBI Taxonomy" id="702011"/>
    <lineage>
        <taxon>Eukaryota</taxon>
        <taxon>Fungi</taxon>
        <taxon>Dikarya</taxon>
        <taxon>Ascomycota</taxon>
        <taxon>Pezizomycotina</taxon>
        <taxon>Dothideomycetes</taxon>
        <taxon>Dothideomycetidae</taxon>
        <taxon>Mycosphaerellales</taxon>
        <taxon>Extremaceae</taxon>
        <taxon>Extremus</taxon>
    </lineage>
</organism>
<evidence type="ECO:0000256" key="13">
    <source>
        <dbReference type="ARBA" id="ARBA00050981"/>
    </source>
</evidence>
<feature type="domain" description="Tryptophan synthase beta chain-like PALP" evidence="19">
    <location>
        <begin position="55"/>
        <end position="351"/>
    </location>
</feature>
<comment type="cofactor">
    <cofactor evidence="1">
        <name>pyridoxal 5'-phosphate</name>
        <dbReference type="ChEBI" id="CHEBI:597326"/>
    </cofactor>
</comment>
<evidence type="ECO:0000256" key="4">
    <source>
        <dbReference type="ARBA" id="ARBA00007103"/>
    </source>
</evidence>
<comment type="subcellular location">
    <subcellularLocation>
        <location evidence="2">Mitochondrion</location>
    </subcellularLocation>
</comment>
<evidence type="ECO:0000256" key="2">
    <source>
        <dbReference type="ARBA" id="ARBA00004173"/>
    </source>
</evidence>
<evidence type="ECO:0000256" key="1">
    <source>
        <dbReference type="ARBA" id="ARBA00001933"/>
    </source>
</evidence>
<evidence type="ECO:0000256" key="8">
    <source>
        <dbReference type="ARBA" id="ARBA00022898"/>
    </source>
</evidence>
<dbReference type="CDD" id="cd01561">
    <property type="entry name" value="CBS_like"/>
    <property type="match status" value="1"/>
</dbReference>
<name>A0AAJ0D718_9PEZI</name>
<evidence type="ECO:0000256" key="15">
    <source>
        <dbReference type="ARBA" id="ARBA00072087"/>
    </source>
</evidence>
<dbReference type="GO" id="GO:0006535">
    <property type="term" value="P:cysteine biosynthetic process from serine"/>
    <property type="evidence" value="ECO:0007669"/>
    <property type="project" value="InterPro"/>
</dbReference>
<sequence length="386" mass="41639">MLARQALRVASKPAFYSTAIRSASTFSASAVEAMNPHGIEISKAQRIAEDGFISAIGNTPLIRLKKLSEETGCNVLGKAEFQNPGGSVKDRAALFVVKDAEEKGLLKPGGTVVEGTAGNTGIGLAHVCRSKGYKLVIYMPNTQSQGKIDLLRLLGAEVYPVPAVAFENPENYNHQAKRHAEQLDNAVWTNQFDNIANRQAHIETTGPEIWAQTQGKIDAFTCASGTAGTIAGVTRYLKTVSDGRVKCYVADPPGSTIYTYVSSGGKMTERKGSSITEGIGQGRITENLKPDIDLLDGALHIADEKSIEMVYRCLDEEGLYLGASSCLNVVAAKEVAEKLGPGHTVVTILCDGAYRYADRLFSKKWLESKGLLNAIPDRLRKYIVLE</sequence>
<reference evidence="20" key="1">
    <citation type="submission" date="2023-04" db="EMBL/GenBank/DDBJ databases">
        <title>Black Yeasts Isolated from many extreme environments.</title>
        <authorList>
            <person name="Coleine C."/>
            <person name="Stajich J.E."/>
            <person name="Selbmann L."/>
        </authorList>
    </citation>
    <scope>NUCLEOTIDE SEQUENCE</scope>
    <source>
        <strain evidence="20">CCFEE 5312</strain>
    </source>
</reference>
<evidence type="ECO:0000256" key="12">
    <source>
        <dbReference type="ARBA" id="ARBA00047931"/>
    </source>
</evidence>
<keyword evidence="10" id="KW-0496">Mitochondrion</keyword>
<keyword evidence="9" id="KW-0809">Transit peptide</keyword>
<dbReference type="Pfam" id="PF00291">
    <property type="entry name" value="PALP"/>
    <property type="match status" value="1"/>
</dbReference>
<evidence type="ECO:0000313" key="21">
    <source>
        <dbReference type="Proteomes" id="UP001271007"/>
    </source>
</evidence>
<keyword evidence="21" id="KW-1185">Reference proteome</keyword>
<dbReference type="Proteomes" id="UP001271007">
    <property type="component" value="Unassembled WGS sequence"/>
</dbReference>
<dbReference type="NCBIfam" id="NF007989">
    <property type="entry name" value="PRK10717.1"/>
    <property type="match status" value="1"/>
</dbReference>
<evidence type="ECO:0000256" key="3">
    <source>
        <dbReference type="ARBA" id="ARBA00004962"/>
    </source>
</evidence>
<comment type="catalytic activity">
    <reaction evidence="12">
        <text>O-acetyl-L-serine + hydrogen sulfide = L-cysteine + acetate</text>
        <dbReference type="Rhea" id="RHEA:14829"/>
        <dbReference type="ChEBI" id="CHEBI:29919"/>
        <dbReference type="ChEBI" id="CHEBI:30089"/>
        <dbReference type="ChEBI" id="CHEBI:35235"/>
        <dbReference type="ChEBI" id="CHEBI:58340"/>
        <dbReference type="EC" id="2.5.1.47"/>
    </reaction>
</comment>
<evidence type="ECO:0000256" key="14">
    <source>
        <dbReference type="ARBA" id="ARBA00058228"/>
    </source>
</evidence>
<dbReference type="InterPro" id="IPR036052">
    <property type="entry name" value="TrpB-like_PALP_sf"/>
</dbReference>
<comment type="catalytic activity">
    <reaction evidence="13">
        <text>O-succinyl-L-serine + hydrogen sulfide = L-cysteine + succinate</text>
        <dbReference type="Rhea" id="RHEA:53816"/>
        <dbReference type="ChEBI" id="CHEBI:29919"/>
        <dbReference type="ChEBI" id="CHEBI:30031"/>
        <dbReference type="ChEBI" id="CHEBI:35235"/>
        <dbReference type="ChEBI" id="CHEBI:136856"/>
    </reaction>
</comment>
<evidence type="ECO:0000256" key="5">
    <source>
        <dbReference type="ARBA" id="ARBA00012681"/>
    </source>
</evidence>
<comment type="function">
    <text evidence="14">Catalyzes the conversion of O-succinyl-L-serine into cysteine, the last step in the cysteine biosynthesis pathway. Can also use O-acetyl-L-serine.</text>
</comment>
<evidence type="ECO:0000256" key="11">
    <source>
        <dbReference type="ARBA" id="ARBA00023192"/>
    </source>
</evidence>
<keyword evidence="11" id="KW-0198">Cysteine biosynthesis</keyword>
<dbReference type="EC" id="2.5.1.47" evidence="5"/>
<keyword evidence="7 20" id="KW-0808">Transferase</keyword>
<dbReference type="GO" id="GO:0005739">
    <property type="term" value="C:mitochondrion"/>
    <property type="evidence" value="ECO:0007669"/>
    <property type="project" value="UniProtKB-SubCell"/>
</dbReference>
<dbReference type="InterPro" id="IPR001926">
    <property type="entry name" value="TrpB-like_PALP"/>
</dbReference>
<keyword evidence="8" id="KW-0663">Pyridoxal phosphate</keyword>
<dbReference type="EMBL" id="JAWDJX010000056">
    <property type="protein sequence ID" value="KAK3047820.1"/>
    <property type="molecule type" value="Genomic_DNA"/>
</dbReference>
<evidence type="ECO:0000313" key="20">
    <source>
        <dbReference type="EMBL" id="KAK3047820.1"/>
    </source>
</evidence>
<comment type="similarity">
    <text evidence="4">Belongs to the cysteine synthase/cystathionine beta-synthase family.</text>
</comment>
<proteinExistence type="inferred from homology"/>
<evidence type="ECO:0000256" key="18">
    <source>
        <dbReference type="ARBA" id="ARBA00081847"/>
    </source>
</evidence>
<evidence type="ECO:0000256" key="10">
    <source>
        <dbReference type="ARBA" id="ARBA00023128"/>
    </source>
</evidence>
<dbReference type="InterPro" id="IPR001216">
    <property type="entry name" value="P-phosphate_BS"/>
</dbReference>
<comment type="pathway">
    <text evidence="3">Amino-acid biosynthesis; L-cysteine biosynthesis; L-cysteine from L-serine: step 2/2.</text>
</comment>